<keyword evidence="2" id="KW-1185">Reference proteome</keyword>
<dbReference type="Proteomes" id="UP001298593">
    <property type="component" value="Unassembled WGS sequence"/>
</dbReference>
<gene>
    <name evidence="1" type="ORF">KV113_17630</name>
</gene>
<reference evidence="1 2" key="1">
    <citation type="submission" date="2023-12" db="EMBL/GenBank/DDBJ databases">
        <title>Description of new species of Mycobacterium terrae complex isolated from sewage at the Sao Paulo Zoological Park Foundation in Brazil.</title>
        <authorList>
            <person name="Romagnoli C.L."/>
            <person name="Conceicao E.C."/>
            <person name="Machado E."/>
            <person name="Barreto L.B.P.F."/>
            <person name="Sharma A."/>
            <person name="Silva N.M."/>
            <person name="Marques L.E."/>
            <person name="Juliana M.A."/>
            <person name="Lourenco M.C.S."/>
            <person name="Digiampietri L.A."/>
            <person name="Suffys P.N."/>
            <person name="Viana-Niero C."/>
        </authorList>
    </citation>
    <scope>NUCLEOTIDE SEQUENCE [LARGE SCALE GENOMIC DNA]</scope>
    <source>
        <strain evidence="1 2">MYC340</strain>
    </source>
</reference>
<dbReference type="EMBL" id="JAYJJU010000018">
    <property type="protein sequence ID" value="MEB3033376.1"/>
    <property type="molecule type" value="Genomic_DNA"/>
</dbReference>
<protein>
    <submittedName>
        <fullName evidence="1">Alkylmercury lyase</fullName>
    </submittedName>
</protein>
<comment type="caution">
    <text evidence="1">The sequence shown here is derived from an EMBL/GenBank/DDBJ whole genome shotgun (WGS) entry which is preliminary data.</text>
</comment>
<proteinExistence type="predicted"/>
<dbReference type="RefSeq" id="WP_329780175.1">
    <property type="nucleotide sequence ID" value="NZ_JAYJJU010000018.1"/>
</dbReference>
<sequence length="90" mass="9123">MTTSAPIRVQLLSVPDCPLVERARAALHCALGRVGISAAVEELVGAYPSPTVVIDGLDVVTHAPAASGACCRLDMPTAAQIAAALERSTG</sequence>
<dbReference type="GO" id="GO:0016829">
    <property type="term" value="F:lyase activity"/>
    <property type="evidence" value="ECO:0007669"/>
    <property type="project" value="UniProtKB-KW"/>
</dbReference>
<name>A0ABU5XZF1_9MYCO</name>
<evidence type="ECO:0000313" key="1">
    <source>
        <dbReference type="EMBL" id="MEB3033376.1"/>
    </source>
</evidence>
<accession>A0ABU5XZF1</accession>
<organism evidence="1 2">
    <name type="scientific">[Mycobacterium] nativiensis</name>
    <dbReference type="NCBI Taxonomy" id="2855503"/>
    <lineage>
        <taxon>Bacteria</taxon>
        <taxon>Bacillati</taxon>
        <taxon>Actinomycetota</taxon>
        <taxon>Actinomycetes</taxon>
        <taxon>Mycobacteriales</taxon>
        <taxon>Mycobacteriaceae</taxon>
        <taxon>Mycolicibacter</taxon>
    </lineage>
</organism>
<keyword evidence="1" id="KW-0456">Lyase</keyword>
<evidence type="ECO:0000313" key="2">
    <source>
        <dbReference type="Proteomes" id="UP001298593"/>
    </source>
</evidence>